<feature type="domain" description="Big-1" evidence="2">
    <location>
        <begin position="1305"/>
        <end position="1398"/>
    </location>
</feature>
<feature type="domain" description="Big-1" evidence="2">
    <location>
        <begin position="1614"/>
        <end position="1709"/>
    </location>
</feature>
<dbReference type="GO" id="GO:0009279">
    <property type="term" value="C:cell outer membrane"/>
    <property type="evidence" value="ECO:0007669"/>
    <property type="project" value="TreeGrafter"/>
</dbReference>
<proteinExistence type="inferred from homology"/>
<evidence type="ECO:0000313" key="3">
    <source>
        <dbReference type="EMBL" id="WDU92662.1"/>
    </source>
</evidence>
<feature type="domain" description="Big-1" evidence="2">
    <location>
        <begin position="482"/>
        <end position="575"/>
    </location>
</feature>
<dbReference type="InterPro" id="IPR015217">
    <property type="entry name" value="Invasin_dom_3"/>
</dbReference>
<dbReference type="Gene3D" id="2.60.40.10">
    <property type="entry name" value="Immunoglobulins"/>
    <property type="match status" value="16"/>
</dbReference>
<dbReference type="PANTHER" id="PTHR39576:SF2">
    <property type="entry name" value="ATTACHING AND EFFACING PROTEIN HOMOLOG-RELATED"/>
    <property type="match status" value="1"/>
</dbReference>
<feature type="domain" description="Big-1" evidence="2">
    <location>
        <begin position="791"/>
        <end position="884"/>
    </location>
</feature>
<dbReference type="InterPro" id="IPR013783">
    <property type="entry name" value="Ig-like_fold"/>
</dbReference>
<dbReference type="Proteomes" id="UP001223683">
    <property type="component" value="Chromosome"/>
</dbReference>
<feature type="domain" description="Big-1" evidence="2">
    <location>
        <begin position="1824"/>
        <end position="1918"/>
    </location>
</feature>
<dbReference type="SMART" id="SM00634">
    <property type="entry name" value="BID_1"/>
    <property type="match status" value="16"/>
</dbReference>
<evidence type="ECO:0000256" key="1">
    <source>
        <dbReference type="ARBA" id="ARBA00010116"/>
    </source>
</evidence>
<feature type="domain" description="Big-1" evidence="2">
    <location>
        <begin position="1408"/>
        <end position="1501"/>
    </location>
</feature>
<protein>
    <submittedName>
        <fullName evidence="3">Invasin domain 3-containing protein</fullName>
    </submittedName>
</protein>
<sequence length="2162" mass="224353">MARSWATAAANDEIVKWLSKYGTAQLQLNIDKNFSLDGSALDWLLPFYDTPTTTTFTQLGFRNRDHRNTLNIGIGTRTLSNNWLFGVNAFYDHDLSGKNSRLGLGSEAWTDYLQLSLNGYLRLSDWHQSRDLADYNERPANGFDVRANAWMPTLPQLGGKLMYEQYFGDAVGLFGKDNLQRNPYAFTVGVNYTPFPLLTLGVDQRLGKNSEHDTQFNVQLNYRIGDDWRAQVDPSAVPHSRLISESRYNLVERNNNIVLEYQKQNIMHLSLPSDTLSGQPGSEHMISAILQTKYGLQDIVWQDAEFISAGGKLQRQDKTHFNLTLPSYRYSATARRSGSHATAQAEIAANTYHLSATAFDTKGNQSNTINLTVTVEPPTVFQGKFEVQHDNAVANGSDAISVDYILTDESGGRVANKTILMTTNNGAKPSNAEINTDQHGVARLNVTNTAAGATLITATVNGVSQTQSVNFIADSAHPDANKSILLASPKSIVANGKDATALTLQLKDAYGNPISGQSVTFISSESSGITVSSTTDSGNGNYSATLSGTRAGPLQITVAIDGKPLLGRSAPVTLTADSSQPDAAKSTLTATPDHIVANGTDAATLTLTLKDINDNPIDGQKVAFISSERDGVAISHTTDHGNGSYSATLNGTRAGTTQVTVTVDGKPLAVSAAAVTLSADGSRPDATRSLLEAKPSQIVANGTEAAALMLTLKDVNGNLISGQRIAFISSENTGITVSSATDEGNGRYTATLRGTRAGITQVSVTIDGTPLAVHAARVTLTADSSNPNADKSILEANPSRIVANGVDAATLTLTLKDINDNLISGQSVAFISSEKNGVHISNTTDEGNGRYRATLSGTRAGITQVTVAVDGNPLAVSAATVTLTADSSKPDAALSTLEAKPNQIVANGTEAAALALMLKDVNGNPISGQRIAFISSENTGIVISGATDEGNGRYSATLKGTRAGATQITVTVDGKPLAVSAATVTLTADSSKPDATLSTLAVTPNQIVANGADSAALALILKDINGNPISGQSVAFISSEKNGVRISQTTDEDNGRYSATLSGTRAGMTQVTVTVDGKPLAVSAVTVTLHADSSKPDASLSSFAVNPHEIVANGSDAATLTLLLKDINDNPLAAQNLAFISSETNGVSITTTADEGNGRYSATLTGTRAVSTQITVKVNGVTLGVAAETVRLKADSSNPDAGQSALVVDPSRIVANGKDNATLTLTLKDVNGNLLAGQTVAFSGDLGIVVGRTVDHGDGTYSAVLTAGITAGSARILTTVNGNELRLNAPSLTLTADSSQPDATKSTLAAKPDQIVANGTEAAALTLTLKDINGNPISGQNVKFVSSEKSGISVGNTSDEGNGRYRAALSGTRAGMTQVTVTIDGNPLAVNAVTVTLTADSSKPDAALSTLTAKPEQIVANGIEASTLTLALKDIHDNPISGQRVAFISSENTGITVSSTTDDGSGNYSATLSGTHAVSTQITVTVNGVALAIDAKTVNLTADSSNPDAAKSSLKATPKTIVANGSDASTLTLTLKDVNGNLISGQTVAFISSEHDGITVSGTTDNGNGDYSATLQGTRAIGTQITVTVNGQPLAVSAATVTLTADSSHPDSARSTLVAAPTQIVTDSTQASTLTLMLMLKDINDNPISGQDVAFISSEKDGIHLTATAEKGNGSYSATLTGTRAGTTEITVTVGGKALAVHAATVTLIADSSKPDATLSTLEANPYNLEATTGASGRATLTLTLKDVHGNPIAGQEVVLSTDLGSISDGGRTTGHADGTYTATIYAGTAAGIAHVTTQLNGSAFPLNLEVPINGDSSAPDPSKSSFEATPNLIVANGVETSALKLTLRDAHLNPISSQDVKFISSKTNGITISSTTPLNDGTYHATLAGTEAFTTTITVTVNGNPMNASLHTTVTLNGNKDHLDSAQSTLALDNATAEANSPIALTLTLKDTHGNPVSGQRVKFISSAPEYSTFGAVRDDGNGVYTATVSNIIPGSIDISVEVNGTALATLTEKATFTAMNVVISDTKTQNNQLSVNPGTEGSRPTATNLYLLRNSDNKVLAARYGVNSSEWGAFDIGNGLSDSDEYSVLASNGAGAYRWAIYKYQLKRNYAEALVGWNTLLDNTARHYDVGTRLWNNTTSVDYPVPTMASLDCSIVKTCL</sequence>
<feature type="domain" description="Big-1" evidence="2">
    <location>
        <begin position="1721"/>
        <end position="1810"/>
    </location>
</feature>
<organism evidence="3 4">
    <name type="scientific">Edwardsiella piscicida</name>
    <dbReference type="NCBI Taxonomy" id="1263550"/>
    <lineage>
        <taxon>Bacteria</taxon>
        <taxon>Pseudomonadati</taxon>
        <taxon>Pseudomonadota</taxon>
        <taxon>Gammaproteobacteria</taxon>
        <taxon>Enterobacterales</taxon>
        <taxon>Hafniaceae</taxon>
        <taxon>Edwardsiella</taxon>
    </lineage>
</organism>
<feature type="domain" description="Big-1" evidence="2">
    <location>
        <begin position="997"/>
        <end position="1090"/>
    </location>
</feature>
<feature type="domain" description="Big-1" evidence="2">
    <location>
        <begin position="382"/>
        <end position="472"/>
    </location>
</feature>
<name>A0AAQ3H6L4_EDWPI</name>
<dbReference type="PRINTS" id="PR01369">
    <property type="entry name" value="INTIMIN"/>
</dbReference>
<feature type="domain" description="Big-1" evidence="2">
    <location>
        <begin position="1926"/>
        <end position="2019"/>
    </location>
</feature>
<dbReference type="InterPro" id="IPR038177">
    <property type="entry name" value="IAT_beta_sf"/>
</dbReference>
<dbReference type="EMBL" id="CP118390">
    <property type="protein sequence ID" value="WDU92662.1"/>
    <property type="molecule type" value="Genomic_DNA"/>
</dbReference>
<dbReference type="Pfam" id="PF09134">
    <property type="entry name" value="Invasin_D3"/>
    <property type="match status" value="15"/>
</dbReference>
<evidence type="ECO:0000313" key="4">
    <source>
        <dbReference type="Proteomes" id="UP001223683"/>
    </source>
</evidence>
<dbReference type="PANTHER" id="PTHR39576">
    <property type="entry name" value="ATTACHING AND EFFACING PROTEIN HOMOLOG-RELATED-RELATED"/>
    <property type="match status" value="1"/>
</dbReference>
<dbReference type="InterPro" id="IPR024519">
    <property type="entry name" value="IAT_beta"/>
</dbReference>
<accession>A0AAQ3H6L4</accession>
<evidence type="ECO:0000259" key="2">
    <source>
        <dbReference type="PROSITE" id="PS51127"/>
    </source>
</evidence>
<dbReference type="Pfam" id="PF11924">
    <property type="entry name" value="IAT_beta"/>
    <property type="match status" value="1"/>
</dbReference>
<dbReference type="InterPro" id="IPR051715">
    <property type="entry name" value="Intimin-Invasin_domain"/>
</dbReference>
<dbReference type="InterPro" id="IPR003535">
    <property type="entry name" value="Intimin/invasin_bac"/>
</dbReference>
<dbReference type="InterPro" id="IPR008964">
    <property type="entry name" value="Invasin/intimin_cell_adhesion"/>
</dbReference>
<dbReference type="Gene3D" id="2.40.160.160">
    <property type="entry name" value="Inverse autotransporter, beta-domain"/>
    <property type="match status" value="1"/>
</dbReference>
<dbReference type="PROSITE" id="PS51127">
    <property type="entry name" value="BIG1"/>
    <property type="match status" value="16"/>
</dbReference>
<gene>
    <name evidence="3" type="ORF">PWJ79_01600</name>
</gene>
<feature type="domain" description="Big-1" evidence="2">
    <location>
        <begin position="1203"/>
        <end position="1295"/>
    </location>
</feature>
<feature type="domain" description="Big-1" evidence="2">
    <location>
        <begin position="1511"/>
        <end position="1604"/>
    </location>
</feature>
<dbReference type="InterPro" id="IPR003344">
    <property type="entry name" value="Big_1_dom"/>
</dbReference>
<dbReference type="FunFam" id="2.40.160.160:FF:000001">
    <property type="entry name" value="Intimin-like inverse autotransporter SinH"/>
    <property type="match status" value="1"/>
</dbReference>
<feature type="domain" description="Big-1" evidence="2">
    <location>
        <begin position="894"/>
        <end position="987"/>
    </location>
</feature>
<feature type="domain" description="Big-1" evidence="2">
    <location>
        <begin position="585"/>
        <end position="678"/>
    </location>
</feature>
<dbReference type="Pfam" id="PF02369">
    <property type="entry name" value="Big_1"/>
    <property type="match status" value="1"/>
</dbReference>
<feature type="domain" description="Big-1" evidence="2">
    <location>
        <begin position="688"/>
        <end position="781"/>
    </location>
</feature>
<reference evidence="3" key="1">
    <citation type="submission" date="2022-10" db="EMBL/GenBank/DDBJ databases">
        <title>Complete genome of Ep21-8.</title>
        <authorList>
            <person name="Kang Y.-R."/>
            <person name="Kim D.-H."/>
        </authorList>
    </citation>
    <scope>NUCLEOTIDE SEQUENCE</scope>
    <source>
        <strain evidence="3">Ep21-8</strain>
    </source>
</reference>
<feature type="domain" description="Big-1" evidence="2">
    <location>
        <begin position="1100"/>
        <end position="1193"/>
    </location>
</feature>
<dbReference type="SUPFAM" id="SSF49373">
    <property type="entry name" value="Invasin/intimin cell-adhesion fragments"/>
    <property type="match status" value="16"/>
</dbReference>
<comment type="similarity">
    <text evidence="1">Belongs to the intimin/invasin family.</text>
</comment>
<dbReference type="GO" id="GO:0007155">
    <property type="term" value="P:cell adhesion"/>
    <property type="evidence" value="ECO:0007669"/>
    <property type="project" value="InterPro"/>
</dbReference>